<evidence type="ECO:0000256" key="1">
    <source>
        <dbReference type="ARBA" id="ARBA00022679"/>
    </source>
</evidence>
<evidence type="ECO:0000313" key="4">
    <source>
        <dbReference type="Proteomes" id="UP000016605"/>
    </source>
</evidence>
<sequence>MEAPGGGTERSMADGVLAGVRVADFSRVLAGPYATMMLADFGADVVKIESPAGDDTRAWRPPVDASGESTYFASVNRNKRSVVCDLRTEAGLADARRLASTADVVVENFRPGVMESFGLDEDSLRAGNPGLVYCSITGFGREAGAALPGYDLLVQAVGGLMSITGAPEGEPSKVGVALVDILTGQNALAGILLALRARDENGRGSRVDVDLLGSLLAALTNQASSTLATGTPPPRLGNAHPSIAPYELFHAADREFVVAVGNDRQFAAFAETIGLPGLATDDRFATNEARVGHRAALRALLEPALAGRSAADWVEAFGRARVPAGLVNSIAEAFAFADALGLSPVVETRDPASGRSNRQPATPIRLDTAPALHRMPPPLLGEHEPYWLDDAATSTTTTTPSTTDDRDTP</sequence>
<dbReference type="PANTHER" id="PTHR48207:SF3">
    <property type="entry name" value="SUCCINATE--HYDROXYMETHYLGLUTARATE COA-TRANSFERASE"/>
    <property type="match status" value="1"/>
</dbReference>
<comment type="caution">
    <text evidence="3">The sequence shown here is derived from an EMBL/GenBank/DDBJ whole genome shotgun (WGS) entry which is preliminary data.</text>
</comment>
<dbReference type="Pfam" id="PF02515">
    <property type="entry name" value="CoA_transf_3"/>
    <property type="match status" value="1"/>
</dbReference>
<evidence type="ECO:0000256" key="2">
    <source>
        <dbReference type="SAM" id="MobiDB-lite"/>
    </source>
</evidence>
<dbReference type="Gene3D" id="3.30.1540.10">
    <property type="entry name" value="formyl-coa transferase, domain 3"/>
    <property type="match status" value="1"/>
</dbReference>
<feature type="compositionally biased region" description="Low complexity" evidence="2">
    <location>
        <begin position="389"/>
        <end position="402"/>
    </location>
</feature>
<proteinExistence type="predicted"/>
<dbReference type="InterPro" id="IPR044855">
    <property type="entry name" value="CoA-Trfase_III_dom3_sf"/>
</dbReference>
<dbReference type="Gene3D" id="3.40.50.10540">
    <property type="entry name" value="Crotonobetainyl-coa:carnitine coa-transferase, domain 1"/>
    <property type="match status" value="1"/>
</dbReference>
<dbReference type="EMBL" id="AWVQ01000610">
    <property type="protein sequence ID" value="ERK69754.1"/>
    <property type="molecule type" value="Genomic_DNA"/>
</dbReference>
<evidence type="ECO:0000313" key="3">
    <source>
        <dbReference type="EMBL" id="ERK69754.1"/>
    </source>
</evidence>
<gene>
    <name evidence="3" type="ORF">N136_03919</name>
</gene>
<dbReference type="Proteomes" id="UP000016605">
    <property type="component" value="Unassembled WGS sequence"/>
</dbReference>
<dbReference type="InterPro" id="IPR003673">
    <property type="entry name" value="CoA-Trfase_fam_III"/>
</dbReference>
<protein>
    <submittedName>
        <fullName evidence="3">III protein, CoA-transferase family</fullName>
    </submittedName>
</protein>
<dbReference type="SUPFAM" id="SSF89796">
    <property type="entry name" value="CoA-transferase family III (CaiB/BaiF)"/>
    <property type="match status" value="1"/>
</dbReference>
<accession>U2RMF2</accession>
<dbReference type="GO" id="GO:0008410">
    <property type="term" value="F:CoA-transferase activity"/>
    <property type="evidence" value="ECO:0007669"/>
    <property type="project" value="TreeGrafter"/>
</dbReference>
<reference evidence="3 4" key="1">
    <citation type="submission" date="2013-08" db="EMBL/GenBank/DDBJ databases">
        <authorList>
            <person name="Weinstock G."/>
            <person name="Sodergren E."/>
            <person name="Wylie T."/>
            <person name="Fulton L."/>
            <person name="Fulton R."/>
            <person name="Fronick C."/>
            <person name="O'Laughlin M."/>
            <person name="Godfrey J."/>
            <person name="Miner T."/>
            <person name="Herter B."/>
            <person name="Appelbaum E."/>
            <person name="Cordes M."/>
            <person name="Lek S."/>
            <person name="Wollam A."/>
            <person name="Pepin K.H."/>
            <person name="Palsikar V.B."/>
            <person name="Mitreva M."/>
            <person name="Wilson R.K."/>
        </authorList>
    </citation>
    <scope>NUCLEOTIDE SEQUENCE [LARGE SCALE GENOMIC DNA]</scope>
    <source>
        <strain evidence="3 4">ATCC 14665</strain>
    </source>
</reference>
<name>U2RMF2_LEIAQ</name>
<feature type="region of interest" description="Disordered" evidence="2">
    <location>
        <begin position="348"/>
        <end position="409"/>
    </location>
</feature>
<dbReference type="AlphaFoldDB" id="U2RMF2"/>
<dbReference type="InterPro" id="IPR023606">
    <property type="entry name" value="CoA-Trfase_III_dom_1_sf"/>
</dbReference>
<dbReference type="PANTHER" id="PTHR48207">
    <property type="entry name" value="SUCCINATE--HYDROXYMETHYLGLUTARATE COA-TRANSFERASE"/>
    <property type="match status" value="1"/>
</dbReference>
<dbReference type="InterPro" id="IPR050483">
    <property type="entry name" value="CoA-transferase_III_domain"/>
</dbReference>
<organism evidence="3 4">
    <name type="scientific">Leifsonia aquatica ATCC 14665</name>
    <dbReference type="NCBI Taxonomy" id="1358026"/>
    <lineage>
        <taxon>Bacteria</taxon>
        <taxon>Bacillati</taxon>
        <taxon>Actinomycetota</taxon>
        <taxon>Actinomycetes</taxon>
        <taxon>Micrococcales</taxon>
        <taxon>Microbacteriaceae</taxon>
        <taxon>Leifsonia</taxon>
    </lineage>
</organism>
<dbReference type="PATRIC" id="fig|1358026.3.peg.3252"/>
<dbReference type="HOGENOM" id="CLU_033975_0_0_11"/>
<keyword evidence="1 3" id="KW-0808">Transferase</keyword>